<feature type="region of interest" description="Disordered" evidence="1">
    <location>
        <begin position="230"/>
        <end position="280"/>
    </location>
</feature>
<gene>
    <name evidence="2" type="ORF">ILEXP_LOCUS42034</name>
</gene>
<reference evidence="2 3" key="1">
    <citation type="submission" date="2024-02" db="EMBL/GenBank/DDBJ databases">
        <authorList>
            <person name="Vignale AGUSTIN F."/>
            <person name="Sosa J E."/>
            <person name="Modenutti C."/>
        </authorList>
    </citation>
    <scope>NUCLEOTIDE SEQUENCE [LARGE SCALE GENOMIC DNA]</scope>
</reference>
<dbReference type="Proteomes" id="UP001642360">
    <property type="component" value="Unassembled WGS sequence"/>
</dbReference>
<dbReference type="AlphaFoldDB" id="A0ABC8TSG1"/>
<organism evidence="2 3">
    <name type="scientific">Ilex paraguariensis</name>
    <name type="common">yerba mate</name>
    <dbReference type="NCBI Taxonomy" id="185542"/>
    <lineage>
        <taxon>Eukaryota</taxon>
        <taxon>Viridiplantae</taxon>
        <taxon>Streptophyta</taxon>
        <taxon>Embryophyta</taxon>
        <taxon>Tracheophyta</taxon>
        <taxon>Spermatophyta</taxon>
        <taxon>Magnoliopsida</taxon>
        <taxon>eudicotyledons</taxon>
        <taxon>Gunneridae</taxon>
        <taxon>Pentapetalae</taxon>
        <taxon>asterids</taxon>
        <taxon>campanulids</taxon>
        <taxon>Aquifoliales</taxon>
        <taxon>Aquifoliaceae</taxon>
        <taxon>Ilex</taxon>
    </lineage>
</organism>
<protein>
    <recommendedName>
        <fullName evidence="4">Protein WVD2-like 7</fullName>
    </recommendedName>
</protein>
<dbReference type="InterPro" id="IPR044216">
    <property type="entry name" value="WDL7"/>
</dbReference>
<dbReference type="EMBL" id="CAUOFW020005969">
    <property type="protein sequence ID" value="CAK9172388.1"/>
    <property type="molecule type" value="Genomic_DNA"/>
</dbReference>
<evidence type="ECO:0000313" key="3">
    <source>
        <dbReference type="Proteomes" id="UP001642360"/>
    </source>
</evidence>
<evidence type="ECO:0000256" key="1">
    <source>
        <dbReference type="SAM" id="MobiDB-lite"/>
    </source>
</evidence>
<dbReference type="PANTHER" id="PTHR47067:SF16">
    <property type="entry name" value="TPX2 (TARGETING PROTEIN FOR XKLP2) PROTEIN FAMILY"/>
    <property type="match status" value="1"/>
</dbReference>
<keyword evidence="3" id="KW-1185">Reference proteome</keyword>
<evidence type="ECO:0000313" key="2">
    <source>
        <dbReference type="EMBL" id="CAK9172388.1"/>
    </source>
</evidence>
<name>A0ABC8TSG1_9AQUA</name>
<proteinExistence type="predicted"/>
<sequence length="313" mass="34507">MGESSPCLVRSISQLSPTSDEFKEGDPLRALTTSISFGRFVSQSLAWEKWSSFTHNQYLEEVEKYSKPGSVAEKKAYFEAHYRRKAAKKASVLLEQGNVAANDSSEPNLTNEICDNSSMNPELVQADSHVRIEETEGENAHNVKLVLSVEAIGCNAEGNNIETAKAEGAESVTEQLCTVANTVQVELSNQIESVENHSTIVSMQENNTHVKDAANQGTLEMLREKKPEISSFKSSTCSGATKLRPPAKPTTLDNLRKADNATPNNRKTARVSLDKKSSTPKSLHMTINFASCASENQQNIFSYSSQEWKFKDH</sequence>
<comment type="caution">
    <text evidence="2">The sequence shown here is derived from an EMBL/GenBank/DDBJ whole genome shotgun (WGS) entry which is preliminary data.</text>
</comment>
<evidence type="ECO:0008006" key="4">
    <source>
        <dbReference type="Google" id="ProtNLM"/>
    </source>
</evidence>
<accession>A0ABC8TSG1</accession>
<dbReference type="PANTHER" id="PTHR47067">
    <property type="entry name" value="TPX2 (TARGETING PROTEIN FOR XKLP2) PROTEIN FAMILY-RELATED"/>
    <property type="match status" value="1"/>
</dbReference>